<dbReference type="InterPro" id="IPR045339">
    <property type="entry name" value="DUF6534"/>
</dbReference>
<feature type="transmembrane region" description="Helical" evidence="2">
    <location>
        <begin position="220"/>
        <end position="240"/>
    </location>
</feature>
<accession>A0A8H5C8T4</accession>
<proteinExistence type="predicted"/>
<evidence type="ECO:0000256" key="1">
    <source>
        <dbReference type="SAM" id="MobiDB-lite"/>
    </source>
</evidence>
<protein>
    <recommendedName>
        <fullName evidence="3">DUF6534 domain-containing protein</fullName>
    </recommendedName>
</protein>
<feature type="compositionally biased region" description="Basic and acidic residues" evidence="1">
    <location>
        <begin position="307"/>
        <end position="318"/>
    </location>
</feature>
<dbReference type="EMBL" id="JAACJK010000057">
    <property type="protein sequence ID" value="KAF5337220.1"/>
    <property type="molecule type" value="Genomic_DNA"/>
</dbReference>
<evidence type="ECO:0000259" key="3">
    <source>
        <dbReference type="Pfam" id="PF20152"/>
    </source>
</evidence>
<evidence type="ECO:0000313" key="4">
    <source>
        <dbReference type="EMBL" id="KAF5337220.1"/>
    </source>
</evidence>
<keyword evidence="2" id="KW-1133">Transmembrane helix</keyword>
<sequence length="318" mass="35526">MSERNSPFPVYFEPSFPNLYGAQLIAAIINTFFFGAAFLLVLQYFNRHSRNDSIYIKVTVGALIFFATLQTIACTHQAYDAFILNFGKPERFNIIVFSAPLGFICSYVTAFVAQLFFATRIWIASQHFGPQFRLPVIPVILLACLQFGAGVAQTSLMFESGTYERLNLKTITLIETTCIQGASAALCDIIITATLCWIFRSHRTGIARTNTLVEKLSIYAINRAAATSVAVLLDVFLYYFCSGTYYFTHLYVLSAVTVLTTREGLREDIEGSFHISHLVMSHGQSQPRSEDPSLPHSSTGNDIELVEDGKEKVRDTRV</sequence>
<dbReference type="AlphaFoldDB" id="A0A8H5C8T4"/>
<dbReference type="Proteomes" id="UP000541558">
    <property type="component" value="Unassembled WGS sequence"/>
</dbReference>
<keyword evidence="2" id="KW-0472">Membrane</keyword>
<dbReference type="OrthoDB" id="2803252at2759"/>
<feature type="region of interest" description="Disordered" evidence="1">
    <location>
        <begin position="283"/>
        <end position="318"/>
    </location>
</feature>
<reference evidence="4 5" key="1">
    <citation type="journal article" date="2020" name="ISME J.">
        <title>Uncovering the hidden diversity of litter-decomposition mechanisms in mushroom-forming fungi.</title>
        <authorList>
            <person name="Floudas D."/>
            <person name="Bentzer J."/>
            <person name="Ahren D."/>
            <person name="Johansson T."/>
            <person name="Persson P."/>
            <person name="Tunlid A."/>
        </authorList>
    </citation>
    <scope>NUCLEOTIDE SEQUENCE [LARGE SCALE GENOMIC DNA]</scope>
    <source>
        <strain evidence="4 5">CBS 175.51</strain>
    </source>
</reference>
<dbReference type="Pfam" id="PF20152">
    <property type="entry name" value="DUF6534"/>
    <property type="match status" value="1"/>
</dbReference>
<dbReference type="PANTHER" id="PTHR40465:SF1">
    <property type="entry name" value="DUF6534 DOMAIN-CONTAINING PROTEIN"/>
    <property type="match status" value="1"/>
</dbReference>
<feature type="transmembrane region" description="Helical" evidence="2">
    <location>
        <begin position="92"/>
        <end position="118"/>
    </location>
</feature>
<keyword evidence="5" id="KW-1185">Reference proteome</keyword>
<gene>
    <name evidence="4" type="ORF">D9611_002950</name>
</gene>
<dbReference type="PANTHER" id="PTHR40465">
    <property type="entry name" value="CHROMOSOME 1, WHOLE GENOME SHOTGUN SEQUENCE"/>
    <property type="match status" value="1"/>
</dbReference>
<feature type="transmembrane region" description="Helical" evidence="2">
    <location>
        <begin position="178"/>
        <end position="199"/>
    </location>
</feature>
<comment type="caution">
    <text evidence="4">The sequence shown here is derived from an EMBL/GenBank/DDBJ whole genome shotgun (WGS) entry which is preliminary data.</text>
</comment>
<feature type="domain" description="DUF6534" evidence="3">
    <location>
        <begin position="184"/>
        <end position="263"/>
    </location>
</feature>
<evidence type="ECO:0000313" key="5">
    <source>
        <dbReference type="Proteomes" id="UP000541558"/>
    </source>
</evidence>
<evidence type="ECO:0000256" key="2">
    <source>
        <dbReference type="SAM" id="Phobius"/>
    </source>
</evidence>
<name>A0A8H5C8T4_9AGAR</name>
<feature type="transmembrane region" description="Helical" evidence="2">
    <location>
        <begin position="20"/>
        <end position="42"/>
    </location>
</feature>
<keyword evidence="2" id="KW-0812">Transmembrane</keyword>
<organism evidence="4 5">
    <name type="scientific">Ephemerocybe angulata</name>
    <dbReference type="NCBI Taxonomy" id="980116"/>
    <lineage>
        <taxon>Eukaryota</taxon>
        <taxon>Fungi</taxon>
        <taxon>Dikarya</taxon>
        <taxon>Basidiomycota</taxon>
        <taxon>Agaricomycotina</taxon>
        <taxon>Agaricomycetes</taxon>
        <taxon>Agaricomycetidae</taxon>
        <taxon>Agaricales</taxon>
        <taxon>Agaricineae</taxon>
        <taxon>Psathyrellaceae</taxon>
        <taxon>Ephemerocybe</taxon>
    </lineage>
</organism>
<feature type="transmembrane region" description="Helical" evidence="2">
    <location>
        <begin position="54"/>
        <end position="72"/>
    </location>
</feature>
<feature type="transmembrane region" description="Helical" evidence="2">
    <location>
        <begin position="139"/>
        <end position="158"/>
    </location>
</feature>